<feature type="chain" id="PRO_5039350777" evidence="2">
    <location>
        <begin position="22"/>
        <end position="285"/>
    </location>
</feature>
<proteinExistence type="predicted"/>
<accession>U2QGZ9</accession>
<keyword evidence="4" id="KW-1185">Reference proteome</keyword>
<comment type="caution">
    <text evidence="3">The sequence shown here is derived from an EMBL/GenBank/DDBJ whole genome shotgun (WGS) entry which is preliminary data.</text>
</comment>
<protein>
    <submittedName>
        <fullName evidence="3">Lipoprotein</fullName>
    </submittedName>
</protein>
<dbReference type="Proteomes" id="UP000017052">
    <property type="component" value="Unassembled WGS sequence"/>
</dbReference>
<reference evidence="3" key="1">
    <citation type="submission" date="2013-08" db="EMBL/GenBank/DDBJ databases">
        <authorList>
            <person name="Durkin A.S."/>
            <person name="Haft D.R."/>
            <person name="McCorrison J."/>
            <person name="Torralba M."/>
            <person name="Gillis M."/>
            <person name="Haft D.H."/>
            <person name="Methe B."/>
            <person name="Sutton G."/>
            <person name="Nelson K.E."/>
        </authorList>
    </citation>
    <scope>NUCLEOTIDE SEQUENCE [LARGE SCALE GENOMIC DNA]</scope>
    <source>
        <strain evidence="3">F0233</strain>
    </source>
</reference>
<sequence length="285" mass="29732">MTRRIVPALLAAAVLSAAGCAQNPSAKNGDPSGFGPTSTSPGATSTDGAKAIEGFDFAGADWYDARSGQTLHAGSTPSQDFWWQVDTGTSGNPVQYADLDHDGDEDAVVWLTSGEGNGYWHHAYIWTWDAARGTAVQSPYPITDDSSCGNATKSLSVDAAAGTITATRLIRNGEACSDLPSHEVTNTITLENGVPIRTAPVRASAGPCLNPASDGRATTEIATRPFKLAPDAGAPELPLDRVTWVALGGGRDQTTNGFHQVLFRADGDSLTWYCAYTDEVGVANG</sequence>
<evidence type="ECO:0000313" key="4">
    <source>
        <dbReference type="Proteomes" id="UP000017052"/>
    </source>
</evidence>
<organism evidence="3 4">
    <name type="scientific">Propionibacterium acidifaciens F0233</name>
    <dbReference type="NCBI Taxonomy" id="553198"/>
    <lineage>
        <taxon>Bacteria</taxon>
        <taxon>Bacillati</taxon>
        <taxon>Actinomycetota</taxon>
        <taxon>Actinomycetes</taxon>
        <taxon>Propionibacteriales</taxon>
        <taxon>Propionibacteriaceae</taxon>
        <taxon>Propionibacterium</taxon>
    </lineage>
</organism>
<keyword evidence="2" id="KW-0732">Signal</keyword>
<keyword evidence="3" id="KW-0449">Lipoprotein</keyword>
<feature type="region of interest" description="Disordered" evidence="1">
    <location>
        <begin position="20"/>
        <end position="49"/>
    </location>
</feature>
<evidence type="ECO:0000313" key="3">
    <source>
        <dbReference type="EMBL" id="ERK62180.1"/>
    </source>
</evidence>
<gene>
    <name evidence="3" type="ORF">HMPREF0682_2864</name>
</gene>
<feature type="compositionally biased region" description="Low complexity" evidence="1">
    <location>
        <begin position="29"/>
        <end position="49"/>
    </location>
</feature>
<dbReference type="EMBL" id="ACVN02000035">
    <property type="protein sequence ID" value="ERK62180.1"/>
    <property type="molecule type" value="Genomic_DNA"/>
</dbReference>
<name>U2QGZ9_9ACTN</name>
<feature type="signal peptide" evidence="2">
    <location>
        <begin position="1"/>
        <end position="21"/>
    </location>
</feature>
<dbReference type="PROSITE" id="PS51257">
    <property type="entry name" value="PROKAR_LIPOPROTEIN"/>
    <property type="match status" value="1"/>
</dbReference>
<evidence type="ECO:0000256" key="2">
    <source>
        <dbReference type="SAM" id="SignalP"/>
    </source>
</evidence>
<evidence type="ECO:0000256" key="1">
    <source>
        <dbReference type="SAM" id="MobiDB-lite"/>
    </source>
</evidence>
<dbReference type="AlphaFoldDB" id="U2QGZ9"/>